<dbReference type="Proteomes" id="UP000658656">
    <property type="component" value="Unassembled WGS sequence"/>
</dbReference>
<evidence type="ECO:0000256" key="9">
    <source>
        <dbReference type="ARBA" id="ARBA00031501"/>
    </source>
</evidence>
<organism evidence="11 12">
    <name type="scientific">Amycolatopsis bartoniae</name>
    <dbReference type="NCBI Taxonomy" id="941986"/>
    <lineage>
        <taxon>Bacteria</taxon>
        <taxon>Bacillati</taxon>
        <taxon>Actinomycetota</taxon>
        <taxon>Actinomycetes</taxon>
        <taxon>Pseudonocardiales</taxon>
        <taxon>Pseudonocardiaceae</taxon>
        <taxon>Amycolatopsis</taxon>
    </lineage>
</organism>
<keyword evidence="7 10" id="KW-0119">Carbohydrate metabolism</keyword>
<dbReference type="InterPro" id="IPR003385">
    <property type="entry name" value="Glyco_hydro_77"/>
</dbReference>
<dbReference type="EC" id="2.4.1.25" evidence="3 10"/>
<evidence type="ECO:0000256" key="6">
    <source>
        <dbReference type="ARBA" id="ARBA00022679"/>
    </source>
</evidence>
<dbReference type="InterPro" id="IPR017853">
    <property type="entry name" value="GH"/>
</dbReference>
<evidence type="ECO:0000256" key="4">
    <source>
        <dbReference type="ARBA" id="ARBA00020295"/>
    </source>
</evidence>
<comment type="catalytic activity">
    <reaction evidence="1 10">
        <text>Transfers a segment of a (1-&gt;4)-alpha-D-glucan to a new position in an acceptor, which may be glucose or a (1-&gt;4)-alpha-D-glucan.</text>
        <dbReference type="EC" id="2.4.1.25"/>
    </reaction>
</comment>
<sequence length="668" mass="73020">MLLVSCLSVAPAAADRDALRVDQDLSDLSALAAAYGVATRYENSEQREVVVDDDVVVAVLAQFGVDASSPASIRRELAAVRETRERTALPPTLVLRAGTGHDAGGPAVLHLEDGTRREIDGTIPADLPLGWHRVVTGEQEVVLAVVPDRLPDVPPAWGWMLQLYGLRSAESWGAGDYGDLAEVARRSAEELGAGVLLVNPVQAISPTHPIERSPYSPASRRFANPLYLRVTATKAFADADEATRRRILALKPDPDTELIDYDAVWDAKLAALELLWPQDIAEPDPALRDFATFSALAERHGPDWREWPEPLRDRDSAEVAAAREELADRISFHAWLQHLCREQLDAARQAAHDAGMPVGIVHDMPVGVHPGGADTWALGDAFAAKVTVGAPPDAFSQQGQDWNLPPWRPDRLAELGYAPFRDVLRGVLQYADGVRIDHVAGLWRLWWIPPGEPPSRGTYVHYDAEAMMGILALEAHRANAVVVGEDLGTVEPEVTETMHERGMLSSAVLWFQRDYDTPGHPFVPPGKWDSESMASITTHDLPTVAGWLTSEHVRVRAELGLLDGPAEREYESAAEEREALTNFLAEQGIPHEDMVAALHTLLASAASRLLLTAPADVVGERRQPNLPGTVDQYPNWRLPLPVTVDEFFADPGVSRLVATLRAARPLNR</sequence>
<protein>
    <recommendedName>
        <fullName evidence="4 10">4-alpha-glucanotransferase</fullName>
        <ecNumber evidence="3 10">2.4.1.25</ecNumber>
    </recommendedName>
    <alternativeName>
        <fullName evidence="8 10">Amylomaltase</fullName>
    </alternativeName>
    <alternativeName>
        <fullName evidence="9 10">Disproportionating enzyme</fullName>
    </alternativeName>
</protein>
<evidence type="ECO:0000256" key="7">
    <source>
        <dbReference type="ARBA" id="ARBA00023277"/>
    </source>
</evidence>
<evidence type="ECO:0000256" key="10">
    <source>
        <dbReference type="RuleBase" id="RU361207"/>
    </source>
</evidence>
<reference evidence="11" key="1">
    <citation type="journal article" date="2014" name="Int. J. Syst. Evol. Microbiol.">
        <title>Complete genome sequence of Corynebacterium casei LMG S-19264T (=DSM 44701T), isolated from a smear-ripened cheese.</title>
        <authorList>
            <consortium name="US DOE Joint Genome Institute (JGI-PGF)"/>
            <person name="Walter F."/>
            <person name="Albersmeier A."/>
            <person name="Kalinowski J."/>
            <person name="Ruckert C."/>
        </authorList>
    </citation>
    <scope>NUCLEOTIDE SEQUENCE</scope>
    <source>
        <strain evidence="11">CGMCC 4.7679</strain>
    </source>
</reference>
<keyword evidence="6 10" id="KW-0808">Transferase</keyword>
<dbReference type="Gene3D" id="3.20.20.80">
    <property type="entry name" value="Glycosidases"/>
    <property type="match status" value="1"/>
</dbReference>
<dbReference type="PANTHER" id="PTHR32438">
    <property type="entry name" value="4-ALPHA-GLUCANOTRANSFERASE DPE1, CHLOROPLASTIC/AMYLOPLASTIC"/>
    <property type="match status" value="1"/>
</dbReference>
<dbReference type="GO" id="GO:0005975">
    <property type="term" value="P:carbohydrate metabolic process"/>
    <property type="evidence" value="ECO:0007669"/>
    <property type="project" value="InterPro"/>
</dbReference>
<dbReference type="GO" id="GO:0004134">
    <property type="term" value="F:4-alpha-glucanotransferase activity"/>
    <property type="evidence" value="ECO:0007669"/>
    <property type="project" value="UniProtKB-EC"/>
</dbReference>
<reference evidence="11" key="2">
    <citation type="submission" date="2020-09" db="EMBL/GenBank/DDBJ databases">
        <authorList>
            <person name="Sun Q."/>
            <person name="Zhou Y."/>
        </authorList>
    </citation>
    <scope>NUCLEOTIDE SEQUENCE</scope>
    <source>
        <strain evidence="11">CGMCC 4.7679</strain>
    </source>
</reference>
<evidence type="ECO:0000313" key="11">
    <source>
        <dbReference type="EMBL" id="GHF80450.1"/>
    </source>
</evidence>
<dbReference type="SUPFAM" id="SSF51445">
    <property type="entry name" value="(Trans)glycosidases"/>
    <property type="match status" value="1"/>
</dbReference>
<evidence type="ECO:0000256" key="8">
    <source>
        <dbReference type="ARBA" id="ARBA00031423"/>
    </source>
</evidence>
<comment type="caution">
    <text evidence="11">The sequence shown here is derived from an EMBL/GenBank/DDBJ whole genome shotgun (WGS) entry which is preliminary data.</text>
</comment>
<dbReference type="EMBL" id="BNAV01000014">
    <property type="protein sequence ID" value="GHF80450.1"/>
    <property type="molecule type" value="Genomic_DNA"/>
</dbReference>
<gene>
    <name evidence="11" type="primary">malQ</name>
    <name evidence="11" type="ORF">GCM10017566_63180</name>
</gene>
<dbReference type="PANTHER" id="PTHR32438:SF5">
    <property type="entry name" value="4-ALPHA-GLUCANOTRANSFERASE DPE1, CHLOROPLASTIC_AMYLOPLASTIC"/>
    <property type="match status" value="1"/>
</dbReference>
<proteinExistence type="inferred from homology"/>
<evidence type="ECO:0000256" key="3">
    <source>
        <dbReference type="ARBA" id="ARBA00012560"/>
    </source>
</evidence>
<name>A0A8H9J0P1_9PSEU</name>
<keyword evidence="12" id="KW-1185">Reference proteome</keyword>
<evidence type="ECO:0000256" key="1">
    <source>
        <dbReference type="ARBA" id="ARBA00000439"/>
    </source>
</evidence>
<comment type="similarity">
    <text evidence="2 10">Belongs to the disproportionating enzyme family.</text>
</comment>
<evidence type="ECO:0000256" key="2">
    <source>
        <dbReference type="ARBA" id="ARBA00005684"/>
    </source>
</evidence>
<keyword evidence="5 10" id="KW-0328">Glycosyltransferase</keyword>
<accession>A0A8H9J0P1</accession>
<evidence type="ECO:0000256" key="5">
    <source>
        <dbReference type="ARBA" id="ARBA00022676"/>
    </source>
</evidence>
<dbReference type="NCBIfam" id="TIGR00217">
    <property type="entry name" value="malQ"/>
    <property type="match status" value="1"/>
</dbReference>
<evidence type="ECO:0000313" key="12">
    <source>
        <dbReference type="Proteomes" id="UP000658656"/>
    </source>
</evidence>
<dbReference type="AlphaFoldDB" id="A0A8H9J0P1"/>
<dbReference type="Pfam" id="PF02446">
    <property type="entry name" value="Glyco_hydro_77"/>
    <property type="match status" value="1"/>
</dbReference>